<dbReference type="PANTHER" id="PTHR44329">
    <property type="entry name" value="SERINE/THREONINE-PROTEIN KINASE TNNI3K-RELATED"/>
    <property type="match status" value="1"/>
</dbReference>
<reference evidence="2 3" key="1">
    <citation type="journal article" date="2018" name="PLoS Genet.">
        <title>Repeat elements organise 3D genome structure and mediate transcription in the filamentous fungus Epichloe festucae.</title>
        <authorList>
            <person name="Winter D.J."/>
            <person name="Ganley A.R.D."/>
            <person name="Young C.A."/>
            <person name="Liachko I."/>
            <person name="Schardl C.L."/>
            <person name="Dupont P.Y."/>
            <person name="Berry D."/>
            <person name="Ram A."/>
            <person name="Scott B."/>
            <person name="Cox M.P."/>
        </authorList>
    </citation>
    <scope>NUCLEOTIDE SEQUENCE [LARGE SCALE GENOMIC DNA]</scope>
    <source>
        <strain evidence="2 3">Fl1</strain>
    </source>
</reference>
<feature type="domain" description="Protein kinase" evidence="1">
    <location>
        <begin position="12"/>
        <end position="301"/>
    </location>
</feature>
<sequence>MTTYLRVPFASLTAERLLARGAGGQIFIISKHAVFKCPTDFHNPAPDQADEMEESAARIANEKSTHKLLMKHPHPNIVRCILCVPEGFFMERMGATLQTRIDQHSARHAPSNRTQARWITQIASALSWIEGLGLVHGDLRPPNILLTANDNIRLADFDASVKIGEQLLVASEPFCKLDGDFELPHAGPISEQFALASCIYTIRFGHIPLGELDAPDRVRKFINNEFPSTDNDAKFGGVTLSCWQGQYASITAVYDDIKARYDTESVSDVFEDLIHDMPSLLAESSTTTMSLCRLLQQEDLLTKPSRWTCRHVELFSSFGDPVPASALQINQVRKGSGTGYVNSFLSRDNVRWRTTLMRKLLDNPNHTFEEAARFYFGGRCIETFECLVVCHTTGPMITAYFDGGSVSPLLTRPMNQSLQLPHSRILALLVAIAYRQSEEDGTHRRSSYSSRVLFSDPDDQSHMHLFSCAVSQLLLDALKIPTRKVPTDKLFIRHVLIPGNGRAILYDKQNLDICITTYEHLELIDQLVCLTHIVARDLLRPPAGAASTSEEDCHSWLTPHFTLQQPLLRLWDRNSGSQPRDDYCMRSRAHQHRLDTAESRIETLSWHINHGTWEPTPYISFTTDPTAIEKLANLRHKRGRGPHMLTVVHPGVRWRKGLPLINVEAEMVHYKIPDPYQKSNSYYINHYACLWEVTASEIVGHWDWDDLEKSHNWFDDIVMPAYDQVEM</sequence>
<protein>
    <recommendedName>
        <fullName evidence="1">Protein kinase domain-containing protein</fullName>
    </recommendedName>
</protein>
<name>A0A7S9KJ96_EPIFF</name>
<accession>A0A7S9KJ96</accession>
<dbReference type="GO" id="GO:0005524">
    <property type="term" value="F:ATP binding"/>
    <property type="evidence" value="ECO:0007669"/>
    <property type="project" value="InterPro"/>
</dbReference>
<dbReference type="GO" id="GO:0004674">
    <property type="term" value="F:protein serine/threonine kinase activity"/>
    <property type="evidence" value="ECO:0007669"/>
    <property type="project" value="TreeGrafter"/>
</dbReference>
<dbReference type="AlphaFoldDB" id="A0A7S9KJ96"/>
<organism evidence="2 3">
    <name type="scientific">Epichloe festucae (strain Fl1)</name>
    <dbReference type="NCBI Taxonomy" id="877507"/>
    <lineage>
        <taxon>Eukaryota</taxon>
        <taxon>Fungi</taxon>
        <taxon>Dikarya</taxon>
        <taxon>Ascomycota</taxon>
        <taxon>Pezizomycotina</taxon>
        <taxon>Sordariomycetes</taxon>
        <taxon>Hypocreomycetidae</taxon>
        <taxon>Hypocreales</taxon>
        <taxon>Clavicipitaceae</taxon>
        <taxon>Epichloe</taxon>
    </lineage>
</organism>
<dbReference type="EMBL" id="CP031385">
    <property type="protein sequence ID" value="QPG93457.1"/>
    <property type="molecule type" value="Genomic_DNA"/>
</dbReference>
<keyword evidence="3" id="KW-1185">Reference proteome</keyword>
<evidence type="ECO:0000259" key="1">
    <source>
        <dbReference type="PROSITE" id="PS50011"/>
    </source>
</evidence>
<dbReference type="Proteomes" id="UP000594364">
    <property type="component" value="Chromosome 1"/>
</dbReference>
<dbReference type="PROSITE" id="PS50011">
    <property type="entry name" value="PROTEIN_KINASE_DOM"/>
    <property type="match status" value="1"/>
</dbReference>
<dbReference type="OrthoDB" id="4062651at2759"/>
<evidence type="ECO:0000313" key="3">
    <source>
        <dbReference type="Proteomes" id="UP000594364"/>
    </source>
</evidence>
<gene>
    <name evidence="2" type="ORF">C2857_000007</name>
</gene>
<dbReference type="Pfam" id="PF00069">
    <property type="entry name" value="Pkinase"/>
    <property type="match status" value="1"/>
</dbReference>
<dbReference type="SUPFAM" id="SSF56112">
    <property type="entry name" value="Protein kinase-like (PK-like)"/>
    <property type="match status" value="1"/>
</dbReference>
<proteinExistence type="predicted"/>
<evidence type="ECO:0000313" key="2">
    <source>
        <dbReference type="EMBL" id="QPG93457.1"/>
    </source>
</evidence>
<dbReference type="InterPro" id="IPR051681">
    <property type="entry name" value="Ser/Thr_Kinases-Pseudokinases"/>
</dbReference>
<dbReference type="InterPro" id="IPR011009">
    <property type="entry name" value="Kinase-like_dom_sf"/>
</dbReference>
<dbReference type="Gene3D" id="1.10.510.10">
    <property type="entry name" value="Transferase(Phosphotransferase) domain 1"/>
    <property type="match status" value="1"/>
</dbReference>
<dbReference type="InterPro" id="IPR000719">
    <property type="entry name" value="Prot_kinase_dom"/>
</dbReference>